<feature type="transmembrane region" description="Helical" evidence="1">
    <location>
        <begin position="85"/>
        <end position="104"/>
    </location>
</feature>
<feature type="transmembrane region" description="Helical" evidence="1">
    <location>
        <begin position="239"/>
        <end position="259"/>
    </location>
</feature>
<feature type="transmembrane region" description="Helical" evidence="1">
    <location>
        <begin position="505"/>
        <end position="526"/>
    </location>
</feature>
<feature type="transmembrane region" description="Helical" evidence="1">
    <location>
        <begin position="397"/>
        <end position="419"/>
    </location>
</feature>
<feature type="transmembrane region" description="Helical" evidence="1">
    <location>
        <begin position="431"/>
        <end position="454"/>
    </location>
</feature>
<dbReference type="Proteomes" id="UP001501170">
    <property type="component" value="Unassembled WGS sequence"/>
</dbReference>
<feature type="transmembrane region" description="Helical" evidence="1">
    <location>
        <begin position="159"/>
        <end position="182"/>
    </location>
</feature>
<feature type="transmembrane region" description="Helical" evidence="1">
    <location>
        <begin position="116"/>
        <end position="147"/>
    </location>
</feature>
<feature type="transmembrane region" description="Helical" evidence="1">
    <location>
        <begin position="297"/>
        <end position="315"/>
    </location>
</feature>
<protein>
    <submittedName>
        <fullName evidence="2">Exporter of polyketide antibiotics</fullName>
    </submittedName>
</protein>
<feature type="transmembrane region" description="Helical" evidence="1">
    <location>
        <begin position="194"/>
        <end position="219"/>
    </location>
</feature>
<feature type="transmembrane region" description="Helical" evidence="1">
    <location>
        <begin position="344"/>
        <end position="366"/>
    </location>
</feature>
<keyword evidence="1" id="KW-0472">Membrane</keyword>
<keyword evidence="3" id="KW-1185">Reference proteome</keyword>
<name>A0ABN3H2C9_9ACTN</name>
<dbReference type="EMBL" id="BAAARB010000001">
    <property type="protein sequence ID" value="GAA2366235.1"/>
    <property type="molecule type" value="Genomic_DNA"/>
</dbReference>
<keyword evidence="1" id="KW-0812">Transmembrane</keyword>
<evidence type="ECO:0000313" key="2">
    <source>
        <dbReference type="EMBL" id="GAA2366235.1"/>
    </source>
</evidence>
<evidence type="ECO:0000313" key="3">
    <source>
        <dbReference type="Proteomes" id="UP001501170"/>
    </source>
</evidence>
<feature type="transmembrane region" description="Helical" evidence="1">
    <location>
        <begin position="461"/>
        <end position="485"/>
    </location>
</feature>
<comment type="caution">
    <text evidence="2">The sequence shown here is derived from an EMBL/GenBank/DDBJ whole genome shotgun (WGS) entry which is preliminary data.</text>
</comment>
<evidence type="ECO:0000256" key="1">
    <source>
        <dbReference type="SAM" id="Phobius"/>
    </source>
</evidence>
<keyword evidence="1" id="KW-1133">Transmembrane helix</keyword>
<accession>A0ABN3H2C9</accession>
<proteinExistence type="predicted"/>
<organism evidence="2 3">
    <name type="scientific">Gordonia cholesterolivorans</name>
    <dbReference type="NCBI Taxonomy" id="559625"/>
    <lineage>
        <taxon>Bacteria</taxon>
        <taxon>Bacillati</taxon>
        <taxon>Actinomycetota</taxon>
        <taxon>Actinomycetes</taxon>
        <taxon>Mycobacteriales</taxon>
        <taxon>Gordoniaceae</taxon>
        <taxon>Gordonia</taxon>
    </lineage>
</organism>
<feature type="transmembrane region" description="Helical" evidence="1">
    <location>
        <begin position="21"/>
        <end position="41"/>
    </location>
</feature>
<gene>
    <name evidence="2" type="ORF">GCM10009855_01830</name>
</gene>
<reference evidence="2 3" key="1">
    <citation type="journal article" date="2019" name="Int. J. Syst. Evol. Microbiol.">
        <title>The Global Catalogue of Microorganisms (GCM) 10K type strain sequencing project: providing services to taxonomists for standard genome sequencing and annotation.</title>
        <authorList>
            <consortium name="The Broad Institute Genomics Platform"/>
            <consortium name="The Broad Institute Genome Sequencing Center for Infectious Disease"/>
            <person name="Wu L."/>
            <person name="Ma J."/>
        </authorList>
    </citation>
    <scope>NUCLEOTIDE SEQUENCE [LARGE SCALE GENOMIC DNA]</scope>
    <source>
        <strain evidence="2 3">JCM 16227</strain>
    </source>
</reference>
<sequence>MTSPTTRWPLLARMDVRRERLIIPVTVVLFAAINLSTAAMIQNLAGDPAQQQSLRTVAGTNAAFRFLLGSVPGDDSLAALASWRAGLFMIAALGVCAAMAVVRLTRKEEEEGRTELVLAGSVGPVAPAVAAVSVVVGFVLVVSAAMAASLLTVDGADPVSLLAVFAQYASTGLAAAGLALVAAEVFPSAHSANLAASGVVLAGYVLRGVADTVPAAAWLRWTNPVGWAEAIEPFDGNSFWPALASVAAFVAGLALAPVVRRRRDLGAGLLAARPGPATGPHLRSPLALAWRQSRSTAAAWIGGVAVYGVTVGVITDQVDQFAGTNKAITDFLESSGAAGTLKQVFLSTMTGFLAVAAVGAGVSLLTKWRSEEVSGRLEVLLATPVSRRRYFWTQAGVIGVTVVIVMAAAPASVLLGAGLSGAGWGSTAEVAFPMAAASVPAAAATMSLAVLLYGARGRLAVVGWPILIASWLLGPFGGMLGLPQWVRDVSPFTHVPQIPLQSVQALPLVIPALAAAAFVVAAAALWERRDLGQ</sequence>